<protein>
    <submittedName>
        <fullName evidence="1">Uncharacterized protein</fullName>
    </submittedName>
</protein>
<organism evidence="1 2">
    <name type="scientific">Leclercia adecarboxylata</name>
    <dbReference type="NCBI Taxonomy" id="83655"/>
    <lineage>
        <taxon>Bacteria</taxon>
        <taxon>Pseudomonadati</taxon>
        <taxon>Pseudomonadota</taxon>
        <taxon>Gammaproteobacteria</taxon>
        <taxon>Enterobacterales</taxon>
        <taxon>Enterobacteriaceae</taxon>
        <taxon>Leclercia</taxon>
    </lineage>
</organism>
<evidence type="ECO:0000313" key="2">
    <source>
        <dbReference type="Proteomes" id="UP000310719"/>
    </source>
</evidence>
<dbReference type="EMBL" id="LR590464">
    <property type="protein sequence ID" value="VTP66780.1"/>
    <property type="molecule type" value="Genomic_DNA"/>
</dbReference>
<gene>
    <name evidence="1" type="ORF">NCTC13032_02707</name>
</gene>
<name>A0A4U9HR99_9ENTR</name>
<sequence length="74" mass="7839">MGVTLHVKVNNCPLVAKDAAASVANKMALLHGSPDVFLGSIAVQAEHGDYVIGRSMACFFTISIIQAINRVRSL</sequence>
<reference evidence="1 2" key="1">
    <citation type="submission" date="2019-05" db="EMBL/GenBank/DDBJ databases">
        <authorList>
            <consortium name="Pathogen Informatics"/>
        </authorList>
    </citation>
    <scope>NUCLEOTIDE SEQUENCE [LARGE SCALE GENOMIC DNA]</scope>
    <source>
        <strain evidence="1 2">NCTC13032</strain>
    </source>
</reference>
<dbReference type="AlphaFoldDB" id="A0A4U9HR99"/>
<proteinExistence type="predicted"/>
<evidence type="ECO:0000313" key="1">
    <source>
        <dbReference type="EMBL" id="VTP66780.1"/>
    </source>
</evidence>
<accession>A0A4U9HR99</accession>
<dbReference type="Proteomes" id="UP000310719">
    <property type="component" value="Chromosome"/>
</dbReference>